<comment type="caution">
    <text evidence="4">The sequence shown here is derived from an EMBL/GenBank/DDBJ whole genome shotgun (WGS) entry which is preliminary data.</text>
</comment>
<evidence type="ECO:0000259" key="2">
    <source>
        <dbReference type="Pfam" id="PF00535"/>
    </source>
</evidence>
<feature type="domain" description="Glycosyltransferase 2-like" evidence="2">
    <location>
        <begin position="13"/>
        <end position="135"/>
    </location>
</feature>
<protein>
    <submittedName>
        <fullName evidence="4">Glycosyltransferase</fullName>
        <ecNumber evidence="4">2.4.-.-</ecNumber>
    </submittedName>
</protein>
<keyword evidence="5" id="KW-1185">Reference proteome</keyword>
<dbReference type="SUPFAM" id="SSF53448">
    <property type="entry name" value="Nucleotide-diphospho-sugar transferases"/>
    <property type="match status" value="1"/>
</dbReference>
<dbReference type="Proteomes" id="UP001201273">
    <property type="component" value="Unassembled WGS sequence"/>
</dbReference>
<evidence type="ECO:0000259" key="3">
    <source>
        <dbReference type="Pfam" id="PF02709"/>
    </source>
</evidence>
<reference evidence="4 5" key="1">
    <citation type="journal article" date="2022" name="Environ. Microbiol. Rep.">
        <title>Eco-phylogenetic analyses reveal divergent evolution of vitamin B12 metabolism in the marine bacterial family 'Psychromonadaceae'.</title>
        <authorList>
            <person name="Jin X."/>
            <person name="Yang Y."/>
            <person name="Cao H."/>
            <person name="Gao B."/>
            <person name="Zhao Z."/>
        </authorList>
    </citation>
    <scope>NUCLEOTIDE SEQUENCE [LARGE SCALE GENOMIC DNA]</scope>
    <source>
        <strain evidence="4 5">MKS20</strain>
    </source>
</reference>
<dbReference type="RefSeq" id="WP_233054980.1">
    <property type="nucleotide sequence ID" value="NZ_JAIMJA010000036.1"/>
</dbReference>
<evidence type="ECO:0000313" key="4">
    <source>
        <dbReference type="EMBL" id="MCE2597228.1"/>
    </source>
</evidence>
<dbReference type="InterPro" id="IPR001173">
    <property type="entry name" value="Glyco_trans_2-like"/>
</dbReference>
<proteinExistence type="predicted"/>
<dbReference type="Pfam" id="PF02709">
    <property type="entry name" value="Glyco_transf_7C"/>
    <property type="match status" value="1"/>
</dbReference>
<gene>
    <name evidence="4" type="ORF">K6Y31_20860</name>
</gene>
<dbReference type="PANTHER" id="PTHR43685">
    <property type="entry name" value="GLYCOSYLTRANSFERASE"/>
    <property type="match status" value="1"/>
</dbReference>
<organism evidence="4 5">
    <name type="scientific">Motilimonas cestriensis</name>
    <dbReference type="NCBI Taxonomy" id="2742685"/>
    <lineage>
        <taxon>Bacteria</taxon>
        <taxon>Pseudomonadati</taxon>
        <taxon>Pseudomonadota</taxon>
        <taxon>Gammaproteobacteria</taxon>
        <taxon>Alteromonadales</taxon>
        <taxon>Alteromonadales genera incertae sedis</taxon>
        <taxon>Motilimonas</taxon>
    </lineage>
</organism>
<name>A0ABS8WHM0_9GAMM</name>
<dbReference type="PANTHER" id="PTHR43685:SF3">
    <property type="entry name" value="SLR2126 PROTEIN"/>
    <property type="match status" value="1"/>
</dbReference>
<dbReference type="InterPro" id="IPR027791">
    <property type="entry name" value="Galactosyl_T_C"/>
</dbReference>
<feature type="domain" description="Galactosyltransferase C-terminal" evidence="3">
    <location>
        <begin position="178"/>
        <end position="232"/>
    </location>
</feature>
<dbReference type="Pfam" id="PF00535">
    <property type="entry name" value="Glycos_transf_2"/>
    <property type="match status" value="1"/>
</dbReference>
<evidence type="ECO:0000256" key="1">
    <source>
        <dbReference type="ARBA" id="ARBA00022679"/>
    </source>
</evidence>
<dbReference type="Gene3D" id="3.90.550.10">
    <property type="entry name" value="Spore Coat Polysaccharide Biosynthesis Protein SpsA, Chain A"/>
    <property type="match status" value="1"/>
</dbReference>
<dbReference type="GO" id="GO:0016757">
    <property type="term" value="F:glycosyltransferase activity"/>
    <property type="evidence" value="ECO:0007669"/>
    <property type="project" value="UniProtKB-KW"/>
</dbReference>
<dbReference type="InterPro" id="IPR029044">
    <property type="entry name" value="Nucleotide-diphossugar_trans"/>
</dbReference>
<keyword evidence="1 4" id="KW-0808">Transferase</keyword>
<keyword evidence="4" id="KW-0328">Glycosyltransferase</keyword>
<sequence>MSAQNVHQRKQISVIIPTYNRAELLRHTLISLQHQTLSNDFFEVIVVDDGSVDHSEAVCQDFSSLLDIKYFHQQDKGFRAGKARNIGAAIAEGDYLVFIDTSVVLASHALAKHLATHQSSPTPINIIGYVYAFGLRGNDVDPVIPMMSSDNADASLAYLKDISALDQREPQYQLMGSDLSRWPAAFDIFWTCHVSVERKLFIQVGGFDESFTSWGGEDVDLGIRLFKAGSQFHLDRDICSFHWPHPEEGEENKNEQGVNIAQDLHKKYQLWETSFYGDLYGEPNMSLNEVIARFGGRSQLELVG</sequence>
<evidence type="ECO:0000313" key="5">
    <source>
        <dbReference type="Proteomes" id="UP001201273"/>
    </source>
</evidence>
<accession>A0ABS8WHM0</accession>
<dbReference type="EC" id="2.4.-.-" evidence="4"/>
<dbReference type="InterPro" id="IPR050834">
    <property type="entry name" value="Glycosyltransf_2"/>
</dbReference>
<dbReference type="EMBL" id="JAIMJA010000036">
    <property type="protein sequence ID" value="MCE2597228.1"/>
    <property type="molecule type" value="Genomic_DNA"/>
</dbReference>